<evidence type="ECO:0000313" key="4">
    <source>
        <dbReference type="EMBL" id="KAJ9665790.1"/>
    </source>
</evidence>
<feature type="region of interest" description="Disordered" evidence="2">
    <location>
        <begin position="207"/>
        <end position="247"/>
    </location>
</feature>
<evidence type="ECO:0000256" key="1">
    <source>
        <dbReference type="ARBA" id="ARBA00006832"/>
    </source>
</evidence>
<dbReference type="SMART" id="SM00993">
    <property type="entry name" value="YL1_C"/>
    <property type="match status" value="1"/>
</dbReference>
<evidence type="ECO:0000256" key="2">
    <source>
        <dbReference type="SAM" id="MobiDB-lite"/>
    </source>
</evidence>
<gene>
    <name evidence="4" type="ORF">H2201_004098</name>
</gene>
<feature type="region of interest" description="Disordered" evidence="2">
    <location>
        <begin position="392"/>
        <end position="424"/>
    </location>
</feature>
<feature type="compositionally biased region" description="Basic and acidic residues" evidence="2">
    <location>
        <begin position="180"/>
        <end position="193"/>
    </location>
</feature>
<feature type="compositionally biased region" description="Basic and acidic residues" evidence="2">
    <location>
        <begin position="222"/>
        <end position="233"/>
    </location>
</feature>
<sequence length="543" mass="59125">MASAPSEDDAPSVPSLVSGRARRANAGNRMRQLIEGALQEQEVQEEDAEAKEVFAELAEDEDFGGSEAEDKDDVSLSSSSEGEGDAGEEDEEAGEKALVRQERVEKAAKRKARHAPFKQGGLGMRKRVKIDPMAAVDTQTFTVPAPAPRPRKKSERVSYLPAPGEAAAVRASSRRLAVQNKEETHNRLKEKEEHRLKTLKVMEAAAKRKEQNAPKAMTQADRLAEAARVEKQNSKSLNRWEAAEKKREEEQRAKLEALKNRKMEGPFIRFYSGSAIWVNGKLKHVGKGGKIEEMDETPAQGVEKDTAGSAAAPLEPSTTTAHEPSNTSTIAPIQPPAPLLPTPSRSLHPLAYPNSIMFAPPQGPAGFLDGIHYYASLPEQLRQQQALHPHPYHQPLYAPLAPPHHPSHHPPHAPPPPPPPPRKLIERATRNLITLHNYDDLKPRDKDALCRALFEWQRTKLGPKTAPAVCAITGRGARYRDPGTGLAFVDAGAYQFIRRLVGGSCVWSRRSGCFAGTRVGEGWGRAAAGVPGRFLVGGGGVGS</sequence>
<feature type="compositionally biased region" description="Pro residues" evidence="2">
    <location>
        <begin position="412"/>
        <end position="422"/>
    </location>
</feature>
<feature type="compositionally biased region" description="Basic and acidic residues" evidence="2">
    <location>
        <begin position="94"/>
        <end position="107"/>
    </location>
</feature>
<feature type="compositionally biased region" description="Low complexity" evidence="2">
    <location>
        <begin position="166"/>
        <end position="178"/>
    </location>
</feature>
<feature type="region of interest" description="Disordered" evidence="2">
    <location>
        <begin position="1"/>
        <end position="126"/>
    </location>
</feature>
<evidence type="ECO:0000313" key="5">
    <source>
        <dbReference type="Proteomes" id="UP001172684"/>
    </source>
</evidence>
<evidence type="ECO:0000259" key="3">
    <source>
        <dbReference type="SMART" id="SM00993"/>
    </source>
</evidence>
<feature type="compositionally biased region" description="Acidic residues" evidence="2">
    <location>
        <begin position="57"/>
        <end position="72"/>
    </location>
</feature>
<dbReference type="EMBL" id="JAPDRL010000025">
    <property type="protein sequence ID" value="KAJ9665790.1"/>
    <property type="molecule type" value="Genomic_DNA"/>
</dbReference>
<dbReference type="InterPro" id="IPR013272">
    <property type="entry name" value="Vps72/YL1_C"/>
</dbReference>
<feature type="compositionally biased region" description="Polar residues" evidence="2">
    <location>
        <begin position="316"/>
        <end position="328"/>
    </location>
</feature>
<dbReference type="PANTHER" id="PTHR13275">
    <property type="entry name" value="YL-1 PROTEIN TRANSCRIPTION FACTOR-LIKE 1"/>
    <property type="match status" value="1"/>
</dbReference>
<reference evidence="4" key="1">
    <citation type="submission" date="2022-10" db="EMBL/GenBank/DDBJ databases">
        <title>Culturing micro-colonial fungi from biological soil crusts in the Mojave desert and describing Neophaeococcomyces mojavensis, and introducing the new genera and species Taxawa tesnikishii.</title>
        <authorList>
            <person name="Kurbessoian T."/>
            <person name="Stajich J.E."/>
        </authorList>
    </citation>
    <scope>NUCLEOTIDE SEQUENCE</scope>
    <source>
        <strain evidence="4">TK_1</strain>
    </source>
</reference>
<protein>
    <recommendedName>
        <fullName evidence="3">Vps72/YL1 C-terminal domain-containing protein</fullName>
    </recommendedName>
</protein>
<dbReference type="Proteomes" id="UP001172684">
    <property type="component" value="Unassembled WGS sequence"/>
</dbReference>
<proteinExistence type="inferred from homology"/>
<feature type="domain" description="Vps72/YL1 C-terminal" evidence="3">
    <location>
        <begin position="468"/>
        <end position="497"/>
    </location>
</feature>
<dbReference type="Pfam" id="PF08265">
    <property type="entry name" value="YL1_C"/>
    <property type="match status" value="1"/>
</dbReference>
<keyword evidence="5" id="KW-1185">Reference proteome</keyword>
<comment type="similarity">
    <text evidence="1">Belongs to the VPS72/YL1 family.</text>
</comment>
<accession>A0ABQ9NTN3</accession>
<organism evidence="4 5">
    <name type="scientific">Coniosporium apollinis</name>
    <dbReference type="NCBI Taxonomy" id="61459"/>
    <lineage>
        <taxon>Eukaryota</taxon>
        <taxon>Fungi</taxon>
        <taxon>Dikarya</taxon>
        <taxon>Ascomycota</taxon>
        <taxon>Pezizomycotina</taxon>
        <taxon>Dothideomycetes</taxon>
        <taxon>Dothideomycetes incertae sedis</taxon>
        <taxon>Coniosporium</taxon>
    </lineage>
</organism>
<dbReference type="Pfam" id="PF05764">
    <property type="entry name" value="YL1"/>
    <property type="match status" value="1"/>
</dbReference>
<feature type="region of interest" description="Disordered" evidence="2">
    <location>
        <begin position="297"/>
        <end position="332"/>
    </location>
</feature>
<comment type="caution">
    <text evidence="4">The sequence shown here is derived from an EMBL/GenBank/DDBJ whole genome shotgun (WGS) entry which is preliminary data.</text>
</comment>
<feature type="compositionally biased region" description="Acidic residues" evidence="2">
    <location>
        <begin position="1"/>
        <end position="10"/>
    </location>
</feature>
<dbReference type="InterPro" id="IPR046757">
    <property type="entry name" value="YL1_N"/>
</dbReference>
<feature type="compositionally biased region" description="Acidic residues" evidence="2">
    <location>
        <begin position="82"/>
        <end position="93"/>
    </location>
</feature>
<dbReference type="PANTHER" id="PTHR13275:SF4">
    <property type="entry name" value="VACUOLAR PROTEIN SORTING-ASSOCIATED PROTEIN 72 HOMOLOG"/>
    <property type="match status" value="1"/>
</dbReference>
<feature type="region of interest" description="Disordered" evidence="2">
    <location>
        <begin position="139"/>
        <end position="193"/>
    </location>
</feature>
<name>A0ABQ9NTN3_9PEZI</name>